<reference evidence="2" key="1">
    <citation type="submission" date="2020-09" db="EMBL/GenBank/DDBJ databases">
        <authorList>
            <person name="Kikuchi T."/>
        </authorList>
    </citation>
    <scope>NUCLEOTIDE SEQUENCE</scope>
    <source>
        <strain evidence="2">SH1</strain>
    </source>
</reference>
<accession>A0A811KS61</accession>
<keyword evidence="3" id="KW-1185">Reference proteome</keyword>
<name>A0A811KS61_9BILA</name>
<comment type="caution">
    <text evidence="2">The sequence shown here is derived from an EMBL/GenBank/DDBJ whole genome shotgun (WGS) entry which is preliminary data.</text>
</comment>
<protein>
    <submittedName>
        <fullName evidence="2">Uncharacterized protein</fullName>
    </submittedName>
</protein>
<dbReference type="Proteomes" id="UP000783686">
    <property type="component" value="Unassembled WGS sequence"/>
</dbReference>
<dbReference type="AlphaFoldDB" id="A0A811KS61"/>
<sequence>MMDNLSDRTYASAHSENSLMVDDVISFRSGYSNNTVPRRPRTPETADSGFPRDNTSSLRNLEVNMDNVFRGINDTGSTSTPPSSSRATVPQRLATPRIEANPENLYPAHLL</sequence>
<gene>
    <name evidence="2" type="ORF">BOKJ2_LOCUS7761</name>
</gene>
<proteinExistence type="predicted"/>
<dbReference type="EMBL" id="CAJFCW020000004">
    <property type="protein sequence ID" value="CAG9110939.1"/>
    <property type="molecule type" value="Genomic_DNA"/>
</dbReference>
<feature type="region of interest" description="Disordered" evidence="1">
    <location>
        <begin position="30"/>
        <end position="57"/>
    </location>
</feature>
<evidence type="ECO:0000256" key="1">
    <source>
        <dbReference type="SAM" id="MobiDB-lite"/>
    </source>
</evidence>
<organism evidence="2 3">
    <name type="scientific">Bursaphelenchus okinawaensis</name>
    <dbReference type="NCBI Taxonomy" id="465554"/>
    <lineage>
        <taxon>Eukaryota</taxon>
        <taxon>Metazoa</taxon>
        <taxon>Ecdysozoa</taxon>
        <taxon>Nematoda</taxon>
        <taxon>Chromadorea</taxon>
        <taxon>Rhabditida</taxon>
        <taxon>Tylenchina</taxon>
        <taxon>Tylenchomorpha</taxon>
        <taxon>Aphelenchoidea</taxon>
        <taxon>Aphelenchoididae</taxon>
        <taxon>Bursaphelenchus</taxon>
    </lineage>
</organism>
<feature type="region of interest" description="Disordered" evidence="1">
    <location>
        <begin position="70"/>
        <end position="111"/>
    </location>
</feature>
<dbReference type="Proteomes" id="UP000614601">
    <property type="component" value="Unassembled WGS sequence"/>
</dbReference>
<evidence type="ECO:0000313" key="2">
    <source>
        <dbReference type="EMBL" id="CAD5218551.1"/>
    </source>
</evidence>
<dbReference type="EMBL" id="CAJFDH010000004">
    <property type="protein sequence ID" value="CAD5218551.1"/>
    <property type="molecule type" value="Genomic_DNA"/>
</dbReference>
<evidence type="ECO:0000313" key="3">
    <source>
        <dbReference type="Proteomes" id="UP000614601"/>
    </source>
</evidence>